<evidence type="ECO:0000313" key="4">
    <source>
        <dbReference type="EMBL" id="MBL4915977.1"/>
    </source>
</evidence>
<dbReference type="AlphaFoldDB" id="A0A8K0XZN5"/>
<dbReference type="Proteomes" id="UP000648908">
    <property type="component" value="Unassembled WGS sequence"/>
</dbReference>
<accession>A0A8K0XZN5</accession>
<feature type="signal peptide" evidence="2">
    <location>
        <begin position="1"/>
        <end position="19"/>
    </location>
</feature>
<evidence type="ECO:0000256" key="2">
    <source>
        <dbReference type="SAM" id="SignalP"/>
    </source>
</evidence>
<evidence type="ECO:0000256" key="1">
    <source>
        <dbReference type="ARBA" id="ARBA00022729"/>
    </source>
</evidence>
<keyword evidence="1 2" id="KW-0732">Signal</keyword>
<gene>
    <name evidence="4" type="ORF">JL811_01980</name>
</gene>
<protein>
    <submittedName>
        <fullName evidence="4">DUF4174 domain-containing protein</fullName>
    </submittedName>
</protein>
<comment type="caution">
    <text evidence="4">The sequence shown here is derived from an EMBL/GenBank/DDBJ whole genome shotgun (WGS) entry which is preliminary data.</text>
</comment>
<reference evidence="4" key="1">
    <citation type="submission" date="2021-01" db="EMBL/GenBank/DDBJ databases">
        <title>Tabrizicola alba sp. nov. a motile alkaliphilic bacterium isolated from a soda lake.</title>
        <authorList>
            <person name="Szuroczki S."/>
            <person name="Abbaszade G."/>
            <person name="Schumann P."/>
            <person name="Toth E."/>
        </authorList>
    </citation>
    <scope>NUCLEOTIDE SEQUENCE</scope>
    <source>
        <strain evidence="4">DMG-N-6</strain>
    </source>
</reference>
<evidence type="ECO:0000259" key="3">
    <source>
        <dbReference type="Pfam" id="PF13778"/>
    </source>
</evidence>
<organism evidence="4 5">
    <name type="scientific">Szabonella alba</name>
    <dbReference type="NCBI Taxonomy" id="2804194"/>
    <lineage>
        <taxon>Bacteria</taxon>
        <taxon>Pseudomonadati</taxon>
        <taxon>Pseudomonadota</taxon>
        <taxon>Alphaproteobacteria</taxon>
        <taxon>Rhodobacterales</taxon>
        <taxon>Paracoccaceae</taxon>
        <taxon>Szabonella</taxon>
    </lineage>
</organism>
<dbReference type="Pfam" id="PF13778">
    <property type="entry name" value="DUF4174"/>
    <property type="match status" value="1"/>
</dbReference>
<sequence length="145" mass="16688">MTLICRLLLLCFIPLAAMAEAMEQDIFLEAGDLTPEEFHWVKRPVLVFADTPADPSFLRQMELLRENPGALIERDVVVITDTDPAALSAFRRKFRPRGFSLVMMDKDGITTLRKPLPWDVREITRAIDKFPIARQEMQERFPSGR</sequence>
<feature type="domain" description="DUF4174" evidence="3">
    <location>
        <begin position="36"/>
        <end position="136"/>
    </location>
</feature>
<proteinExistence type="predicted"/>
<name>A0A8K0XZN5_9RHOB</name>
<dbReference type="RefSeq" id="WP_202686641.1">
    <property type="nucleotide sequence ID" value="NZ_JAESVN010000001.1"/>
</dbReference>
<keyword evidence="5" id="KW-1185">Reference proteome</keyword>
<dbReference type="InterPro" id="IPR025232">
    <property type="entry name" value="DUF4174"/>
</dbReference>
<feature type="chain" id="PRO_5035445978" evidence="2">
    <location>
        <begin position="20"/>
        <end position="145"/>
    </location>
</feature>
<evidence type="ECO:0000313" key="5">
    <source>
        <dbReference type="Proteomes" id="UP000648908"/>
    </source>
</evidence>
<dbReference type="EMBL" id="JAESVN010000001">
    <property type="protein sequence ID" value="MBL4915977.1"/>
    <property type="molecule type" value="Genomic_DNA"/>
</dbReference>